<dbReference type="Pfam" id="PF01400">
    <property type="entry name" value="Astacin"/>
    <property type="match status" value="1"/>
</dbReference>
<feature type="domain" description="Peptidase M12A" evidence="10">
    <location>
        <begin position="1"/>
        <end position="53"/>
    </location>
</feature>
<dbReference type="InterPro" id="IPR000859">
    <property type="entry name" value="CUB_dom"/>
</dbReference>
<dbReference type="GO" id="GO:0004222">
    <property type="term" value="F:metalloendopeptidase activity"/>
    <property type="evidence" value="ECO:0007669"/>
    <property type="project" value="InterPro"/>
</dbReference>
<evidence type="ECO:0000256" key="6">
    <source>
        <dbReference type="ARBA" id="ARBA00023049"/>
    </source>
</evidence>
<dbReference type="WBParaSite" id="ACOC_0000938201-mRNA-1">
    <property type="protein sequence ID" value="ACOC_0000938201-mRNA-1"/>
    <property type="gene ID" value="ACOC_0000938201"/>
</dbReference>
<dbReference type="AlphaFoldDB" id="A0A0R3PU49"/>
<sequence>MHYGPYGFASDPYTPTIRTLERGQQSTIGQRAGPSFLDFQAINVAYGCIDHCPAINCLHNGYPHPKDCSICACPEGLTGSYCETVQRSTGACGGVLMAHRIPQYITSPNYPNGFTEGVECYWILRAASGGSTLFK</sequence>
<dbReference type="SUPFAM" id="SSF49854">
    <property type="entry name" value="Spermadhesin, CUB domain"/>
    <property type="match status" value="1"/>
</dbReference>
<gene>
    <name evidence="11" type="ORF">ACOC_LOCUS9383</name>
</gene>
<comment type="caution">
    <text evidence="8">Lacks conserved residue(s) required for the propagation of feature annotation.</text>
</comment>
<evidence type="ECO:0000259" key="9">
    <source>
        <dbReference type="PROSITE" id="PS01180"/>
    </source>
</evidence>
<dbReference type="GO" id="GO:0006508">
    <property type="term" value="P:proteolysis"/>
    <property type="evidence" value="ECO:0007669"/>
    <property type="project" value="UniProtKB-KW"/>
</dbReference>
<name>A0A0R3PU49_ANGCS</name>
<dbReference type="SUPFAM" id="SSF55486">
    <property type="entry name" value="Metalloproteases ('zincins'), catalytic domain"/>
    <property type="match status" value="1"/>
</dbReference>
<dbReference type="OrthoDB" id="291007at2759"/>
<dbReference type="Gene3D" id="3.40.390.10">
    <property type="entry name" value="Collagenase (Catalytic Domain)"/>
    <property type="match status" value="1"/>
</dbReference>
<keyword evidence="7" id="KW-1015">Disulfide bond</keyword>
<keyword evidence="3" id="KW-0479">Metal-binding</keyword>
<accession>A0A0R3PU49</accession>
<dbReference type="InterPro" id="IPR000742">
    <property type="entry name" value="EGF"/>
</dbReference>
<dbReference type="GO" id="GO:0046872">
    <property type="term" value="F:metal ion binding"/>
    <property type="evidence" value="ECO:0007669"/>
    <property type="project" value="UniProtKB-KW"/>
</dbReference>
<evidence type="ECO:0000256" key="4">
    <source>
        <dbReference type="ARBA" id="ARBA00022801"/>
    </source>
</evidence>
<evidence type="ECO:0000256" key="5">
    <source>
        <dbReference type="ARBA" id="ARBA00022833"/>
    </source>
</evidence>
<evidence type="ECO:0000256" key="1">
    <source>
        <dbReference type="ARBA" id="ARBA00022536"/>
    </source>
</evidence>
<dbReference type="PANTHER" id="PTHR10127:SF810">
    <property type="entry name" value="ZINC METALLOPROTEINASE NAS-38"/>
    <property type="match status" value="1"/>
</dbReference>
<evidence type="ECO:0000256" key="2">
    <source>
        <dbReference type="ARBA" id="ARBA00022670"/>
    </source>
</evidence>
<dbReference type="Proteomes" id="UP000267027">
    <property type="component" value="Unassembled WGS sequence"/>
</dbReference>
<evidence type="ECO:0000256" key="7">
    <source>
        <dbReference type="ARBA" id="ARBA00023157"/>
    </source>
</evidence>
<dbReference type="PROSITE" id="PS00022">
    <property type="entry name" value="EGF_1"/>
    <property type="match status" value="1"/>
</dbReference>
<evidence type="ECO:0000256" key="3">
    <source>
        <dbReference type="ARBA" id="ARBA00022723"/>
    </source>
</evidence>
<evidence type="ECO:0000313" key="13">
    <source>
        <dbReference type="WBParaSite" id="ACOC_0000938201-mRNA-1"/>
    </source>
</evidence>
<dbReference type="InterPro" id="IPR001506">
    <property type="entry name" value="Peptidase_M12A"/>
</dbReference>
<organism evidence="13">
    <name type="scientific">Angiostrongylus costaricensis</name>
    <name type="common">Nematode worm</name>
    <dbReference type="NCBI Taxonomy" id="334426"/>
    <lineage>
        <taxon>Eukaryota</taxon>
        <taxon>Metazoa</taxon>
        <taxon>Ecdysozoa</taxon>
        <taxon>Nematoda</taxon>
        <taxon>Chromadorea</taxon>
        <taxon>Rhabditida</taxon>
        <taxon>Rhabditina</taxon>
        <taxon>Rhabditomorpha</taxon>
        <taxon>Strongyloidea</taxon>
        <taxon>Metastrongylidae</taxon>
        <taxon>Angiostrongylus</taxon>
    </lineage>
</organism>
<dbReference type="Gene3D" id="2.60.120.290">
    <property type="entry name" value="Spermadhesin, CUB domain"/>
    <property type="match status" value="1"/>
</dbReference>
<dbReference type="InterPro" id="IPR024079">
    <property type="entry name" value="MetalloPept_cat_dom_sf"/>
</dbReference>
<keyword evidence="5" id="KW-0862">Zinc</keyword>
<dbReference type="OMA" id="TEGVECY"/>
<dbReference type="PANTHER" id="PTHR10127">
    <property type="entry name" value="DISCOIDIN, CUB, EGF, LAMININ , AND ZINC METALLOPROTEASE DOMAIN CONTAINING"/>
    <property type="match status" value="1"/>
</dbReference>
<evidence type="ECO:0000256" key="8">
    <source>
        <dbReference type="PROSITE-ProRule" id="PRU00059"/>
    </source>
</evidence>
<keyword evidence="2" id="KW-0645">Protease</keyword>
<reference evidence="13" key="1">
    <citation type="submission" date="2017-02" db="UniProtKB">
        <authorList>
            <consortium name="WormBaseParasite"/>
        </authorList>
    </citation>
    <scope>IDENTIFICATION</scope>
</reference>
<keyword evidence="1" id="KW-0245">EGF-like domain</keyword>
<evidence type="ECO:0000313" key="12">
    <source>
        <dbReference type="Proteomes" id="UP000267027"/>
    </source>
</evidence>
<keyword evidence="6" id="KW-0482">Metalloprotease</keyword>
<proteinExistence type="predicted"/>
<dbReference type="PROSITE" id="PS51864">
    <property type="entry name" value="ASTACIN"/>
    <property type="match status" value="1"/>
</dbReference>
<dbReference type="EMBL" id="UYYA01004288">
    <property type="protein sequence ID" value="VDM60968.1"/>
    <property type="molecule type" value="Genomic_DNA"/>
</dbReference>
<evidence type="ECO:0000259" key="10">
    <source>
        <dbReference type="PROSITE" id="PS51864"/>
    </source>
</evidence>
<dbReference type="InterPro" id="IPR035914">
    <property type="entry name" value="Sperma_CUB_dom_sf"/>
</dbReference>
<protein>
    <submittedName>
        <fullName evidence="13">CUB domain-containing protein</fullName>
    </submittedName>
</protein>
<dbReference type="Pfam" id="PF00431">
    <property type="entry name" value="CUB"/>
    <property type="match status" value="1"/>
</dbReference>
<reference evidence="11 12" key="2">
    <citation type="submission" date="2018-11" db="EMBL/GenBank/DDBJ databases">
        <authorList>
            <consortium name="Pathogen Informatics"/>
        </authorList>
    </citation>
    <scope>NUCLEOTIDE SEQUENCE [LARGE SCALE GENOMIC DNA]</scope>
    <source>
        <strain evidence="11 12">Costa Rica</strain>
    </source>
</reference>
<evidence type="ECO:0000313" key="11">
    <source>
        <dbReference type="EMBL" id="VDM60968.1"/>
    </source>
</evidence>
<keyword evidence="12" id="KW-1185">Reference proteome</keyword>
<feature type="domain" description="CUB" evidence="9">
    <location>
        <begin position="92"/>
        <end position="135"/>
    </location>
</feature>
<keyword evidence="4" id="KW-0378">Hydrolase</keyword>
<dbReference type="PROSITE" id="PS01180">
    <property type="entry name" value="CUB"/>
    <property type="match status" value="1"/>
</dbReference>